<dbReference type="InterPro" id="IPR022742">
    <property type="entry name" value="Hydrolase_4"/>
</dbReference>
<evidence type="ECO:0000313" key="2">
    <source>
        <dbReference type="EMBL" id="VEU36992.1"/>
    </source>
</evidence>
<organism evidence="2 3">
    <name type="scientific">Pseudo-nitzschia multistriata</name>
    <dbReference type="NCBI Taxonomy" id="183589"/>
    <lineage>
        <taxon>Eukaryota</taxon>
        <taxon>Sar</taxon>
        <taxon>Stramenopiles</taxon>
        <taxon>Ochrophyta</taxon>
        <taxon>Bacillariophyta</taxon>
        <taxon>Bacillariophyceae</taxon>
        <taxon>Bacillariophycidae</taxon>
        <taxon>Bacillariales</taxon>
        <taxon>Bacillariaceae</taxon>
        <taxon>Pseudo-nitzschia</taxon>
    </lineage>
</organism>
<reference evidence="2 3" key="1">
    <citation type="submission" date="2019-01" db="EMBL/GenBank/DDBJ databases">
        <authorList>
            <person name="Ferrante I. M."/>
        </authorList>
    </citation>
    <scope>NUCLEOTIDE SEQUENCE [LARGE SCALE GENOMIC DNA]</scope>
    <source>
        <strain evidence="2 3">B856</strain>
    </source>
</reference>
<sequence>MSGTVTEPERGSDLVSIRGTKCFVHDFTSSADGSSPKALIVLYHGFLAHGNYPTVRYAAEFFAEAGYAVVAIDFPGHGKSEGLRGYLNSADDLIEDGIAMAQHAQSLYSNFENLPLVLCGSSMGGAIALSVAHRMSQLQDGVTKPASAVPLVILLAPMLKLNVSSLERTALAFLAYVAPTVHLIPSSATDSSKQYRDEKKRQECESDPLLAPPGTKLCVASALTCVDTTLKIAEAFESIANPYLLLIADEDVVVKNEGSEVFHEKSTSQDKTKKNYPALHGLLCEPSPLFDTIKSDILDWLDKRV</sequence>
<dbReference type="Gene3D" id="3.40.50.1820">
    <property type="entry name" value="alpha/beta hydrolase"/>
    <property type="match status" value="1"/>
</dbReference>
<dbReference type="InterPro" id="IPR051044">
    <property type="entry name" value="MAG_DAG_Lipase"/>
</dbReference>
<protein>
    <recommendedName>
        <fullName evidence="1">Serine aminopeptidase S33 domain-containing protein</fullName>
    </recommendedName>
</protein>
<dbReference type="EMBL" id="CAACVS010000112">
    <property type="protein sequence ID" value="VEU36992.1"/>
    <property type="molecule type" value="Genomic_DNA"/>
</dbReference>
<dbReference type="SUPFAM" id="SSF53474">
    <property type="entry name" value="alpha/beta-Hydrolases"/>
    <property type="match status" value="1"/>
</dbReference>
<gene>
    <name evidence="2" type="ORF">PSNMU_V1.4_AUG-EV-PASAV3_0037700</name>
</gene>
<evidence type="ECO:0000259" key="1">
    <source>
        <dbReference type="Pfam" id="PF12146"/>
    </source>
</evidence>
<feature type="domain" description="Serine aminopeptidase S33" evidence="1">
    <location>
        <begin position="35"/>
        <end position="286"/>
    </location>
</feature>
<name>A0A448Z4N2_9STRA</name>
<dbReference type="InterPro" id="IPR029058">
    <property type="entry name" value="AB_hydrolase_fold"/>
</dbReference>
<dbReference type="PRINTS" id="PR00111">
    <property type="entry name" value="ABHYDROLASE"/>
</dbReference>
<evidence type="ECO:0000313" key="3">
    <source>
        <dbReference type="Proteomes" id="UP000291116"/>
    </source>
</evidence>
<accession>A0A448Z4N2</accession>
<keyword evidence="3" id="KW-1185">Reference proteome</keyword>
<dbReference type="InterPro" id="IPR000073">
    <property type="entry name" value="AB_hydrolase_1"/>
</dbReference>
<dbReference type="PANTHER" id="PTHR11614">
    <property type="entry name" value="PHOSPHOLIPASE-RELATED"/>
    <property type="match status" value="1"/>
</dbReference>
<dbReference type="OrthoDB" id="2498029at2759"/>
<dbReference type="AlphaFoldDB" id="A0A448Z4N2"/>
<proteinExistence type="predicted"/>
<dbReference type="Pfam" id="PF12146">
    <property type="entry name" value="Hydrolase_4"/>
    <property type="match status" value="1"/>
</dbReference>
<dbReference type="Proteomes" id="UP000291116">
    <property type="component" value="Unassembled WGS sequence"/>
</dbReference>